<dbReference type="InterPro" id="IPR001453">
    <property type="entry name" value="MoaB/Mog_dom"/>
</dbReference>
<dbReference type="Gene3D" id="3.90.105.10">
    <property type="entry name" value="Molybdopterin biosynthesis moea protein, domain 2"/>
    <property type="match status" value="1"/>
</dbReference>
<dbReference type="GO" id="GO:0061599">
    <property type="term" value="F:molybdopterin molybdotransferase activity"/>
    <property type="evidence" value="ECO:0007669"/>
    <property type="project" value="UniProtKB-UniRule"/>
</dbReference>
<dbReference type="CDD" id="cd00887">
    <property type="entry name" value="MoeA"/>
    <property type="match status" value="1"/>
</dbReference>
<comment type="pathway">
    <text evidence="3 11">Cofactor biosynthesis; molybdopterin biosynthesis.</text>
</comment>
<organism evidence="13 14">
    <name type="scientific">Bosea vaviloviae</name>
    <dbReference type="NCBI Taxonomy" id="1526658"/>
    <lineage>
        <taxon>Bacteria</taxon>
        <taxon>Pseudomonadati</taxon>
        <taxon>Pseudomonadota</taxon>
        <taxon>Alphaproteobacteria</taxon>
        <taxon>Hyphomicrobiales</taxon>
        <taxon>Boseaceae</taxon>
        <taxon>Bosea</taxon>
    </lineage>
</organism>
<dbReference type="Gene3D" id="2.170.190.11">
    <property type="entry name" value="Molybdopterin biosynthesis moea protein, domain 3"/>
    <property type="match status" value="1"/>
</dbReference>
<evidence type="ECO:0000256" key="11">
    <source>
        <dbReference type="RuleBase" id="RU365090"/>
    </source>
</evidence>
<keyword evidence="6 11" id="KW-0808">Transferase</keyword>
<comment type="cofactor">
    <cofactor evidence="1 11">
        <name>Mg(2+)</name>
        <dbReference type="ChEBI" id="CHEBI:18420"/>
    </cofactor>
</comment>
<evidence type="ECO:0000256" key="1">
    <source>
        <dbReference type="ARBA" id="ARBA00001946"/>
    </source>
</evidence>
<sequence>MAQLSKDEEAFGALMSVAQAAERAGSLVAPLAGAQNVALAEADGRVLARDIVARLDLPPFANSAVDGYAVRFADLAPAGESRLRLSGRVAAGADASGTATAGVAVRVFTGAPMPPGADTVFMQEDVGLEDGFVRLPAGLRIGANARPAGEDIACGETALKAGQRLRPQDLALLAALGLIEVSVHRRPRVAIFSTGDELSEPGEALAPAAIYDANRSLLRAMVARAGAEVVDLGILRDEPVGLAQRLSEAAASCDLILTSGGVSTGEEDHVKAAVERAGSLAFWRIGIKPGRPVAMGLVGATPFIGLPGNPVAVFVTFAFVARPLLARLAGAHFVAPTPLPVRLGFPYAKKAGRREYVRVSLTPAADGVMVARKHPQNGAGVLTSLTRTDGLVELTEALTRIEEGTIAPFFAYGLLIG</sequence>
<dbReference type="FunFam" id="3.40.980.10:FF:000004">
    <property type="entry name" value="Molybdopterin molybdenumtransferase"/>
    <property type="match status" value="1"/>
</dbReference>
<dbReference type="KEGG" id="bvv:BHK69_10635"/>
<protein>
    <recommendedName>
        <fullName evidence="11">Molybdopterin molybdenumtransferase</fullName>
        <ecNumber evidence="11">2.10.1.1</ecNumber>
    </recommendedName>
</protein>
<evidence type="ECO:0000259" key="12">
    <source>
        <dbReference type="SMART" id="SM00852"/>
    </source>
</evidence>
<dbReference type="UniPathway" id="UPA00344"/>
<dbReference type="NCBIfam" id="TIGR00177">
    <property type="entry name" value="molyb_syn"/>
    <property type="match status" value="1"/>
</dbReference>
<dbReference type="InterPro" id="IPR005110">
    <property type="entry name" value="MoeA_linker/N"/>
</dbReference>
<evidence type="ECO:0000313" key="14">
    <source>
        <dbReference type="Proteomes" id="UP000094969"/>
    </source>
</evidence>
<dbReference type="Pfam" id="PF00994">
    <property type="entry name" value="MoCF_biosynth"/>
    <property type="match status" value="1"/>
</dbReference>
<evidence type="ECO:0000256" key="7">
    <source>
        <dbReference type="ARBA" id="ARBA00022723"/>
    </source>
</evidence>
<evidence type="ECO:0000256" key="6">
    <source>
        <dbReference type="ARBA" id="ARBA00022679"/>
    </source>
</evidence>
<comment type="catalytic activity">
    <reaction evidence="10">
        <text>adenylyl-molybdopterin + molybdate = Mo-molybdopterin + AMP + H(+)</text>
        <dbReference type="Rhea" id="RHEA:35047"/>
        <dbReference type="ChEBI" id="CHEBI:15378"/>
        <dbReference type="ChEBI" id="CHEBI:36264"/>
        <dbReference type="ChEBI" id="CHEBI:62727"/>
        <dbReference type="ChEBI" id="CHEBI:71302"/>
        <dbReference type="ChEBI" id="CHEBI:456215"/>
        <dbReference type="EC" id="2.10.1.1"/>
    </reaction>
</comment>
<evidence type="ECO:0000256" key="3">
    <source>
        <dbReference type="ARBA" id="ARBA00005046"/>
    </source>
</evidence>
<dbReference type="InterPro" id="IPR038987">
    <property type="entry name" value="MoeA-like"/>
</dbReference>
<keyword evidence="14" id="KW-1185">Reference proteome</keyword>
<dbReference type="Pfam" id="PF03454">
    <property type="entry name" value="MoeA_C"/>
    <property type="match status" value="1"/>
</dbReference>
<name>A0A1D7U0H4_9HYPH</name>
<dbReference type="PANTHER" id="PTHR10192:SF5">
    <property type="entry name" value="GEPHYRIN"/>
    <property type="match status" value="1"/>
</dbReference>
<dbReference type="GO" id="GO:0005829">
    <property type="term" value="C:cytosol"/>
    <property type="evidence" value="ECO:0007669"/>
    <property type="project" value="TreeGrafter"/>
</dbReference>
<evidence type="ECO:0000313" key="13">
    <source>
        <dbReference type="EMBL" id="AOO80856.1"/>
    </source>
</evidence>
<reference evidence="13 14" key="1">
    <citation type="journal article" date="2015" name="Antonie Van Leeuwenhoek">
        <title>Bosea vaviloviae sp. nov., a new species of slow-growing rhizobia isolated from nodules of the relict species Vavilovia formosa (Stev.) Fed.</title>
        <authorList>
            <person name="Safronova V.I."/>
            <person name="Kuznetsova I.G."/>
            <person name="Sazanova A.L."/>
            <person name="Kimeklis A.K."/>
            <person name="Belimov A.A."/>
            <person name="Andronov E.E."/>
            <person name="Pinaev A.G."/>
            <person name="Chizhevskaya E.P."/>
            <person name="Pukhaev A.R."/>
            <person name="Popov K.P."/>
            <person name="Willems A."/>
            <person name="Tikhonovich I.A."/>
        </authorList>
    </citation>
    <scope>NUCLEOTIDE SEQUENCE [LARGE SCALE GENOMIC DNA]</scope>
    <source>
        <strain evidence="13 14">Vaf18</strain>
    </source>
</reference>
<dbReference type="PROSITE" id="PS01079">
    <property type="entry name" value="MOCF_BIOSYNTHESIS_2"/>
    <property type="match status" value="1"/>
</dbReference>
<dbReference type="GO" id="GO:0006777">
    <property type="term" value="P:Mo-molybdopterin cofactor biosynthetic process"/>
    <property type="evidence" value="ECO:0007669"/>
    <property type="project" value="UniProtKB-UniRule"/>
</dbReference>
<dbReference type="SUPFAM" id="SSF53218">
    <property type="entry name" value="Molybdenum cofactor biosynthesis proteins"/>
    <property type="match status" value="1"/>
</dbReference>
<dbReference type="InterPro" id="IPR008284">
    <property type="entry name" value="MoCF_biosynth_CS"/>
</dbReference>
<evidence type="ECO:0000256" key="2">
    <source>
        <dbReference type="ARBA" id="ARBA00002901"/>
    </source>
</evidence>
<evidence type="ECO:0000256" key="9">
    <source>
        <dbReference type="ARBA" id="ARBA00023150"/>
    </source>
</evidence>
<keyword evidence="9 11" id="KW-0501">Molybdenum cofactor biosynthesis</keyword>
<evidence type="ECO:0000256" key="4">
    <source>
        <dbReference type="ARBA" id="ARBA00010763"/>
    </source>
</evidence>
<dbReference type="RefSeq" id="WP_069690074.1">
    <property type="nucleotide sequence ID" value="NZ_CP017147.1"/>
</dbReference>
<dbReference type="SUPFAM" id="SSF63867">
    <property type="entry name" value="MoeA C-terminal domain-like"/>
    <property type="match status" value="1"/>
</dbReference>
<dbReference type="Gene3D" id="3.40.980.10">
    <property type="entry name" value="MoaB/Mog-like domain"/>
    <property type="match status" value="1"/>
</dbReference>
<proteinExistence type="inferred from homology"/>
<feature type="domain" description="MoaB/Mog" evidence="12">
    <location>
        <begin position="190"/>
        <end position="327"/>
    </location>
</feature>
<dbReference type="STRING" id="1526658.BHK69_10635"/>
<dbReference type="SUPFAM" id="SSF63882">
    <property type="entry name" value="MoeA N-terminal region -like"/>
    <property type="match status" value="1"/>
</dbReference>
<dbReference type="Gene3D" id="2.40.340.10">
    <property type="entry name" value="MoeA, C-terminal, domain IV"/>
    <property type="match status" value="1"/>
</dbReference>
<keyword evidence="8 11" id="KW-0460">Magnesium</keyword>
<dbReference type="InterPro" id="IPR036135">
    <property type="entry name" value="MoeA_linker/N_sf"/>
</dbReference>
<keyword evidence="5 11" id="KW-0500">Molybdenum</keyword>
<dbReference type="Proteomes" id="UP000094969">
    <property type="component" value="Chromosome"/>
</dbReference>
<dbReference type="PANTHER" id="PTHR10192">
    <property type="entry name" value="MOLYBDOPTERIN BIOSYNTHESIS PROTEIN"/>
    <property type="match status" value="1"/>
</dbReference>
<dbReference type="InterPro" id="IPR005111">
    <property type="entry name" value="MoeA_C_domain_IV"/>
</dbReference>
<dbReference type="AlphaFoldDB" id="A0A1D7U0H4"/>
<dbReference type="InterPro" id="IPR036425">
    <property type="entry name" value="MoaB/Mog-like_dom_sf"/>
</dbReference>
<evidence type="ECO:0000256" key="5">
    <source>
        <dbReference type="ARBA" id="ARBA00022505"/>
    </source>
</evidence>
<dbReference type="NCBIfam" id="NF045515">
    <property type="entry name" value="Glp_gephyrin"/>
    <property type="match status" value="1"/>
</dbReference>
<dbReference type="OrthoDB" id="9804758at2"/>
<dbReference type="SMART" id="SM00852">
    <property type="entry name" value="MoCF_biosynth"/>
    <property type="match status" value="1"/>
</dbReference>
<dbReference type="GO" id="GO:0046872">
    <property type="term" value="F:metal ion binding"/>
    <property type="evidence" value="ECO:0007669"/>
    <property type="project" value="UniProtKB-UniRule"/>
</dbReference>
<accession>A0A1D7U0H4</accession>
<evidence type="ECO:0000256" key="8">
    <source>
        <dbReference type="ARBA" id="ARBA00022842"/>
    </source>
</evidence>
<dbReference type="EMBL" id="CP017147">
    <property type="protein sequence ID" value="AOO80856.1"/>
    <property type="molecule type" value="Genomic_DNA"/>
</dbReference>
<keyword evidence="7 11" id="KW-0479">Metal-binding</keyword>
<evidence type="ECO:0000256" key="10">
    <source>
        <dbReference type="ARBA" id="ARBA00047317"/>
    </source>
</evidence>
<comment type="function">
    <text evidence="2 11">Catalyzes the insertion of molybdate into adenylated molybdopterin with the concomitant release of AMP.</text>
</comment>
<dbReference type="EC" id="2.10.1.1" evidence="11"/>
<dbReference type="Pfam" id="PF03453">
    <property type="entry name" value="MoeA_N"/>
    <property type="match status" value="1"/>
</dbReference>
<dbReference type="InterPro" id="IPR036688">
    <property type="entry name" value="MoeA_C_domain_IV_sf"/>
</dbReference>
<gene>
    <name evidence="13" type="ORF">BHK69_10635</name>
</gene>
<comment type="similarity">
    <text evidence="4 11">Belongs to the MoeA family.</text>
</comment>